<keyword evidence="7 8" id="KW-0472">Membrane</keyword>
<dbReference type="PANTHER" id="PTHR22760">
    <property type="entry name" value="GLYCOSYLTRANSFERASE"/>
    <property type="match status" value="1"/>
</dbReference>
<comment type="subcellular location">
    <subcellularLocation>
        <location evidence="1 8">Endoplasmic reticulum membrane</location>
        <topology evidence="1 8">Multi-pass membrane protein</topology>
    </subcellularLocation>
</comment>
<evidence type="ECO:0000256" key="8">
    <source>
        <dbReference type="RuleBase" id="RU363075"/>
    </source>
</evidence>
<dbReference type="GO" id="GO:0000026">
    <property type="term" value="F:alpha-1,2-mannosyltransferase activity"/>
    <property type="evidence" value="ECO:0007669"/>
    <property type="project" value="TreeGrafter"/>
</dbReference>
<gene>
    <name evidence="11" type="ORF">NESM_000239100</name>
</gene>
<dbReference type="EC" id="2.4.1.-" evidence="8"/>
<feature type="compositionally biased region" description="Basic and acidic residues" evidence="9">
    <location>
        <begin position="128"/>
        <end position="137"/>
    </location>
</feature>
<dbReference type="GO" id="GO:0006506">
    <property type="term" value="P:GPI anchor biosynthetic process"/>
    <property type="evidence" value="ECO:0007669"/>
    <property type="project" value="TreeGrafter"/>
</dbReference>
<evidence type="ECO:0000313" key="11">
    <source>
        <dbReference type="EMBL" id="KAK7201735.1"/>
    </source>
</evidence>
<keyword evidence="4 8" id="KW-0812">Transmembrane</keyword>
<keyword evidence="6 8" id="KW-1133">Transmembrane helix</keyword>
<evidence type="ECO:0000256" key="3">
    <source>
        <dbReference type="ARBA" id="ARBA00022679"/>
    </source>
</evidence>
<comment type="similarity">
    <text evidence="8">Belongs to the glycosyltransferase 22 family.</text>
</comment>
<sequence length="618" mass="69702">MDVVGFFARWPQPLRSWRLVVVLLLYRVALCLTLRTAESPDEWWQSEEVAYYVVFGRGQLTWEWHDALRSYVFPALYAMPMLALKWTGTDTATTVWASSRCVQALLLFGQDCAMLAIAQRLDTLRRLPDPRGADRDAAPGGAGASAKPRRRPPTIASTTFAVLLVEWFLVHTGVRSYSNVAESVFFLLALYQTSFRAFLLWAGVACAVRVTAVFAVLPLFLVHVLRICRKKGTTRGLGLILLITVGMGIGVGGAMCLVDYIFYGRLVFTPYNFLKFNVVMDVSRYYGVRPPYWYAVVLPVLAAPFTIFLAWLPVCSTWMAEAERTHTSGSTPYAQSLLFSGTSSRTLRQEMQRWRVVCVMALLAHSTVGHKEMRFVYFLLPLLLILSSVVVVLLCTDGPTRLSGAGRRRRPWGAFVPAAATVRRLFTLCWLASAAVAFVLLYGYRCGGPTLFREIRGADRHYSHLEVLTHCYAMPGGAQLHGKVDRLEWVDCPMALNLETGEREVTADRLFTEQPKAYALWRYLRRSSRLDNEDAGGATPTTDGRLTRAQWWKEARRLMPNSEPAVLPDGIILFQNTAIALEEELLRPMGFHRVAVVLHASYSFEPDEDRYLELWARQ</sequence>
<protein>
    <recommendedName>
        <fullName evidence="8">Mannosyltransferase</fullName>
        <ecNumber evidence="8">2.4.1.-</ecNumber>
    </recommendedName>
</protein>
<dbReference type="Proteomes" id="UP001430356">
    <property type="component" value="Unassembled WGS sequence"/>
</dbReference>
<evidence type="ECO:0000256" key="1">
    <source>
        <dbReference type="ARBA" id="ARBA00004477"/>
    </source>
</evidence>
<dbReference type="Pfam" id="PF03901">
    <property type="entry name" value="Glyco_transf_22"/>
    <property type="match status" value="1"/>
</dbReference>
<comment type="caution">
    <text evidence="11">The sequence shown here is derived from an EMBL/GenBank/DDBJ whole genome shotgun (WGS) entry which is preliminary data.</text>
</comment>
<dbReference type="InterPro" id="IPR005599">
    <property type="entry name" value="GPI_mannosylTrfase"/>
</dbReference>
<keyword evidence="12" id="KW-1185">Reference proteome</keyword>
<keyword evidence="2 8" id="KW-0328">Glycosyltransferase</keyword>
<dbReference type="AlphaFoldDB" id="A0AAW0F6B2"/>
<feature type="transmembrane region" description="Helical" evidence="8">
    <location>
        <begin position="375"/>
        <end position="395"/>
    </location>
</feature>
<evidence type="ECO:0000313" key="12">
    <source>
        <dbReference type="Proteomes" id="UP001430356"/>
    </source>
</evidence>
<feature type="chain" id="PRO_5043698863" description="Mannosyltransferase" evidence="10">
    <location>
        <begin position="34"/>
        <end position="618"/>
    </location>
</feature>
<evidence type="ECO:0000256" key="9">
    <source>
        <dbReference type="SAM" id="MobiDB-lite"/>
    </source>
</evidence>
<feature type="transmembrane region" description="Helical" evidence="8">
    <location>
        <begin position="237"/>
        <end position="263"/>
    </location>
</feature>
<feature type="transmembrane region" description="Helical" evidence="8">
    <location>
        <begin position="198"/>
        <end position="225"/>
    </location>
</feature>
<feature type="region of interest" description="Disordered" evidence="9">
    <location>
        <begin position="128"/>
        <end position="152"/>
    </location>
</feature>
<dbReference type="PANTHER" id="PTHR22760:SF4">
    <property type="entry name" value="GPI MANNOSYLTRANSFERASE 3"/>
    <property type="match status" value="1"/>
</dbReference>
<evidence type="ECO:0000256" key="10">
    <source>
        <dbReference type="SAM" id="SignalP"/>
    </source>
</evidence>
<proteinExistence type="inferred from homology"/>
<feature type="signal peptide" evidence="10">
    <location>
        <begin position="1"/>
        <end position="33"/>
    </location>
</feature>
<keyword evidence="3" id="KW-0808">Transferase</keyword>
<evidence type="ECO:0000256" key="5">
    <source>
        <dbReference type="ARBA" id="ARBA00022824"/>
    </source>
</evidence>
<evidence type="ECO:0000256" key="4">
    <source>
        <dbReference type="ARBA" id="ARBA00022692"/>
    </source>
</evidence>
<reference evidence="11 12" key="1">
    <citation type="journal article" date="2021" name="MBio">
        <title>A New Model Trypanosomatid, Novymonas esmeraldas: Genomic Perception of Its 'Candidatus Pandoraea novymonadis' Endosymbiont.</title>
        <authorList>
            <person name="Zakharova A."/>
            <person name="Saura A."/>
            <person name="Butenko A."/>
            <person name="Podesvova L."/>
            <person name="Warmusova S."/>
            <person name="Kostygov A.Y."/>
            <person name="Nenarokova A."/>
            <person name="Lukes J."/>
            <person name="Opperdoes F.R."/>
            <person name="Yurchenko V."/>
        </authorList>
    </citation>
    <scope>NUCLEOTIDE SEQUENCE [LARGE SCALE GENOMIC DNA]</scope>
    <source>
        <strain evidence="11 12">E262AT.01</strain>
    </source>
</reference>
<keyword evidence="5 8" id="KW-0256">Endoplasmic reticulum</keyword>
<name>A0AAW0F6B2_9TRYP</name>
<feature type="transmembrane region" description="Helical" evidence="8">
    <location>
        <begin position="292"/>
        <end position="314"/>
    </location>
</feature>
<feature type="transmembrane region" description="Helical" evidence="8">
    <location>
        <begin position="425"/>
        <end position="444"/>
    </location>
</feature>
<evidence type="ECO:0000256" key="7">
    <source>
        <dbReference type="ARBA" id="ARBA00023136"/>
    </source>
</evidence>
<keyword evidence="10" id="KW-0732">Signal</keyword>
<organism evidence="11 12">
    <name type="scientific">Novymonas esmeraldas</name>
    <dbReference type="NCBI Taxonomy" id="1808958"/>
    <lineage>
        <taxon>Eukaryota</taxon>
        <taxon>Discoba</taxon>
        <taxon>Euglenozoa</taxon>
        <taxon>Kinetoplastea</taxon>
        <taxon>Metakinetoplastina</taxon>
        <taxon>Trypanosomatida</taxon>
        <taxon>Trypanosomatidae</taxon>
        <taxon>Novymonas</taxon>
    </lineage>
</organism>
<dbReference type="EMBL" id="JAECZO010000019">
    <property type="protein sequence ID" value="KAK7201735.1"/>
    <property type="molecule type" value="Genomic_DNA"/>
</dbReference>
<evidence type="ECO:0000256" key="6">
    <source>
        <dbReference type="ARBA" id="ARBA00022989"/>
    </source>
</evidence>
<dbReference type="GO" id="GO:0005789">
    <property type="term" value="C:endoplasmic reticulum membrane"/>
    <property type="evidence" value="ECO:0007669"/>
    <property type="project" value="UniProtKB-SubCell"/>
</dbReference>
<accession>A0AAW0F6B2</accession>
<evidence type="ECO:0000256" key="2">
    <source>
        <dbReference type="ARBA" id="ARBA00022676"/>
    </source>
</evidence>